<feature type="active site" description="Charge relay system" evidence="6">
    <location>
        <position position="209"/>
    </location>
</feature>
<dbReference type="GO" id="GO:0006508">
    <property type="term" value="P:proteolysis"/>
    <property type="evidence" value="ECO:0007669"/>
    <property type="project" value="UniProtKB-KW"/>
</dbReference>
<evidence type="ECO:0000313" key="9">
    <source>
        <dbReference type="EMBL" id="AIE60163.1"/>
    </source>
</evidence>
<dbReference type="AlphaFoldDB" id="I3E8S7"/>
<dbReference type="InterPro" id="IPR029062">
    <property type="entry name" value="Class_I_gatase-like"/>
</dbReference>
<dbReference type="Pfam" id="PF02016">
    <property type="entry name" value="Peptidase_S66"/>
    <property type="match status" value="1"/>
</dbReference>
<evidence type="ECO:0000256" key="3">
    <source>
        <dbReference type="ARBA" id="ARBA00022670"/>
    </source>
</evidence>
<sequence length="307" mass="34156">MPIKPQRLQKGDTVGIIAPASPPNLENLQRSIRFLEIELGLKVKLGRHLKREYGYLAGKDDERLEDLHNMFLDKDVKAILCACGGYGTARIASAINYEIIKSNPKIFWGYSDITFLHTAIHKQTELITFHGPMLATDIGKEDADPISKQFFKQLFEPQEITYTEQFSPLEVLVEGEANGPLVGGNLSLLTSTLGTLYEIDTRGKLLLIEDINEEPRSVDRMLNQLYMAGKLNDAAGIIVGDFHNCEPKRDKTFVLDEVIKHYIQFAGKPAIKGFKIGHCTPHIAVPLGSTAKLSSVKKQLIVESGIQ</sequence>
<dbReference type="GO" id="GO:0008236">
    <property type="term" value="F:serine-type peptidase activity"/>
    <property type="evidence" value="ECO:0007669"/>
    <property type="project" value="UniProtKB-KW"/>
</dbReference>
<dbReference type="MEROPS" id="S66.001"/>
<evidence type="ECO:0000259" key="7">
    <source>
        <dbReference type="Pfam" id="PF02016"/>
    </source>
</evidence>
<dbReference type="Proteomes" id="UP000027602">
    <property type="component" value="Chromosome"/>
</dbReference>
<keyword evidence="4 9" id="KW-0378">Hydrolase</keyword>
<evidence type="ECO:0000256" key="4">
    <source>
        <dbReference type="ARBA" id="ARBA00022801"/>
    </source>
</evidence>
<gene>
    <name evidence="9" type="primary">ykfA</name>
    <name evidence="9" type="ORF">BMMGA3_08815</name>
</gene>
<evidence type="ECO:0000256" key="1">
    <source>
        <dbReference type="ARBA" id="ARBA00010233"/>
    </source>
</evidence>
<accession>I3E8S7</accession>
<evidence type="ECO:0000259" key="8">
    <source>
        <dbReference type="Pfam" id="PF17676"/>
    </source>
</evidence>
<comment type="similarity">
    <text evidence="1">Belongs to the peptidase S66 family.</text>
</comment>
<keyword evidence="3" id="KW-0645">Protease</keyword>
<keyword evidence="2 9" id="KW-0121">Carboxypeptidase</keyword>
<dbReference type="EMBL" id="CP007739">
    <property type="protein sequence ID" value="AIE60163.1"/>
    <property type="molecule type" value="Genomic_DNA"/>
</dbReference>
<dbReference type="Pfam" id="PF17676">
    <property type="entry name" value="Peptidase_S66C"/>
    <property type="match status" value="1"/>
</dbReference>
<feature type="active site" description="Charge relay system" evidence="6">
    <location>
        <position position="278"/>
    </location>
</feature>
<dbReference type="Gene3D" id="3.50.30.60">
    <property type="entry name" value="LD-carboxypeptidase A C-terminal domain-like"/>
    <property type="match status" value="1"/>
</dbReference>
<dbReference type="OrthoDB" id="9807329at2"/>
<dbReference type="Gene3D" id="3.40.50.10740">
    <property type="entry name" value="Class I glutamine amidotransferase-like"/>
    <property type="match status" value="1"/>
</dbReference>
<proteinExistence type="inferred from homology"/>
<dbReference type="RefSeq" id="WP_004434342.1">
    <property type="nucleotide sequence ID" value="NZ_ADWW01000002.1"/>
</dbReference>
<dbReference type="InterPro" id="IPR027478">
    <property type="entry name" value="LdcA_N"/>
</dbReference>
<dbReference type="HOGENOM" id="CLU_034346_3_1_9"/>
<evidence type="ECO:0000256" key="2">
    <source>
        <dbReference type="ARBA" id="ARBA00022645"/>
    </source>
</evidence>
<dbReference type="STRING" id="796606.BMMGA3_08815"/>
<keyword evidence="5" id="KW-0720">Serine protease</keyword>
<dbReference type="EC" id="3.4.16.-" evidence="9"/>
<dbReference type="eggNOG" id="COG1619">
    <property type="taxonomic scope" value="Bacteria"/>
</dbReference>
<dbReference type="KEGG" id="bmet:BMMGA3_08815"/>
<dbReference type="PANTHER" id="PTHR30237">
    <property type="entry name" value="MURAMOYLTETRAPEPTIDE CARBOXYPEPTIDASE"/>
    <property type="match status" value="1"/>
</dbReference>
<dbReference type="InterPro" id="IPR040921">
    <property type="entry name" value="Peptidase_S66C"/>
</dbReference>
<feature type="domain" description="LD-carboxypeptidase C-terminal" evidence="8">
    <location>
        <begin position="178"/>
        <end position="293"/>
    </location>
</feature>
<reference evidence="9 10" key="1">
    <citation type="journal article" date="2015" name="BMC Genomics">
        <title>Transcriptome analysis of thermophilic methylotrophic Bacillus methanolicus MGA3 using RNA-sequencing provides detailed insights into its previously uncharted transcriptional landscape.</title>
        <authorList>
            <person name="Irla M."/>
            <person name="Neshat A."/>
            <person name="Brautaset T."/>
            <person name="Ruckert C."/>
            <person name="Kalinowski J."/>
            <person name="Wendisch V.F."/>
        </authorList>
    </citation>
    <scope>NUCLEOTIDE SEQUENCE [LARGE SCALE GENOMIC DNA]</scope>
    <source>
        <strain evidence="10">MGA3 / ATCC 53907</strain>
    </source>
</reference>
<dbReference type="SUPFAM" id="SSF52317">
    <property type="entry name" value="Class I glutamine amidotransferase-like"/>
    <property type="match status" value="1"/>
</dbReference>
<organism evidence="9 10">
    <name type="scientific">Bacillus methanolicus (strain MGA3 / ATCC 53907)</name>
    <dbReference type="NCBI Taxonomy" id="796606"/>
    <lineage>
        <taxon>Bacteria</taxon>
        <taxon>Bacillati</taxon>
        <taxon>Bacillota</taxon>
        <taxon>Bacilli</taxon>
        <taxon>Bacillales</taxon>
        <taxon>Bacillaceae</taxon>
        <taxon>Bacillus</taxon>
    </lineage>
</organism>
<dbReference type="InterPro" id="IPR003507">
    <property type="entry name" value="S66_fam"/>
</dbReference>
<evidence type="ECO:0000256" key="5">
    <source>
        <dbReference type="ARBA" id="ARBA00022825"/>
    </source>
</evidence>
<keyword evidence="10" id="KW-1185">Reference proteome</keyword>
<feature type="domain" description="LD-carboxypeptidase N-terminal" evidence="7">
    <location>
        <begin position="14"/>
        <end position="131"/>
    </location>
</feature>
<evidence type="ECO:0000256" key="6">
    <source>
        <dbReference type="PIRSR" id="PIRSR028757-1"/>
    </source>
</evidence>
<dbReference type="PANTHER" id="PTHR30237:SF2">
    <property type="entry name" value="MUREIN TETRAPEPTIDE CARBOXYPEPTIDASE"/>
    <property type="match status" value="1"/>
</dbReference>
<feature type="active site" description="Nucleophile" evidence="6">
    <location>
        <position position="111"/>
    </location>
</feature>
<name>I3E8S7_BACMM</name>
<dbReference type="CDD" id="cd07025">
    <property type="entry name" value="Peptidase_S66"/>
    <property type="match status" value="1"/>
</dbReference>
<dbReference type="PIRSF" id="PIRSF028757">
    <property type="entry name" value="LD-carboxypeptidase"/>
    <property type="match status" value="1"/>
</dbReference>
<protein>
    <submittedName>
        <fullName evidence="9">Putative murein peptide carboxypeptidase</fullName>
        <ecNumber evidence="9">3.4.16.-</ecNumber>
    </submittedName>
</protein>
<dbReference type="InterPro" id="IPR040449">
    <property type="entry name" value="Peptidase_S66_N"/>
</dbReference>
<dbReference type="InterPro" id="IPR027461">
    <property type="entry name" value="Carboxypeptidase_A_C_sf"/>
</dbReference>
<evidence type="ECO:0000313" key="10">
    <source>
        <dbReference type="Proteomes" id="UP000027602"/>
    </source>
</evidence>
<dbReference type="SUPFAM" id="SSF141986">
    <property type="entry name" value="LD-carboxypeptidase A C-terminal domain-like"/>
    <property type="match status" value="1"/>
</dbReference>
<dbReference type="GO" id="GO:0004180">
    <property type="term" value="F:carboxypeptidase activity"/>
    <property type="evidence" value="ECO:0007669"/>
    <property type="project" value="UniProtKB-KW"/>
</dbReference>